<proteinExistence type="predicted"/>
<dbReference type="OrthoDB" id="2019940at2759"/>
<protein>
    <submittedName>
        <fullName evidence="2">Uncharacterized protein</fullName>
    </submittedName>
</protein>
<reference evidence="2" key="1">
    <citation type="submission" date="2017-05" db="UniProtKB">
        <authorList>
            <consortium name="EnsemblMetazoa"/>
        </authorList>
    </citation>
    <scope>IDENTIFICATION</scope>
</reference>
<evidence type="ECO:0000313" key="2">
    <source>
        <dbReference type="EnsemblMetazoa" id="Aqu2.1.35533_001"/>
    </source>
</evidence>
<evidence type="ECO:0000256" key="1">
    <source>
        <dbReference type="SAM" id="Phobius"/>
    </source>
</evidence>
<sequence length="109" mass="12431">MDGTSTTSCTIRVSQEQQFCHACRKKLLVVLLLIVSLAIIRVSIRAQVQDDSSVIRTVQRSKMDPPSRTRAYLHRSNLVNDSDPVISSPQNKNQVERERVCYNNTRMVE</sequence>
<name>A0A1X7V6A7_AMPQE</name>
<dbReference type="InParanoid" id="A0A1X7V6A7"/>
<feature type="transmembrane region" description="Helical" evidence="1">
    <location>
        <begin position="27"/>
        <end position="44"/>
    </location>
</feature>
<keyword evidence="1" id="KW-0812">Transmembrane</keyword>
<keyword evidence="1" id="KW-1133">Transmembrane helix</keyword>
<dbReference type="AlphaFoldDB" id="A0A1X7V6A7"/>
<keyword evidence="1" id="KW-0472">Membrane</keyword>
<accession>A0A1X7V6A7</accession>
<organism evidence="2">
    <name type="scientific">Amphimedon queenslandica</name>
    <name type="common">Sponge</name>
    <dbReference type="NCBI Taxonomy" id="400682"/>
    <lineage>
        <taxon>Eukaryota</taxon>
        <taxon>Metazoa</taxon>
        <taxon>Porifera</taxon>
        <taxon>Demospongiae</taxon>
        <taxon>Heteroscleromorpha</taxon>
        <taxon>Haplosclerida</taxon>
        <taxon>Niphatidae</taxon>
        <taxon>Amphimedon</taxon>
    </lineage>
</organism>
<dbReference type="EnsemblMetazoa" id="Aqu2.1.35533_001">
    <property type="protein sequence ID" value="Aqu2.1.35533_001"/>
    <property type="gene ID" value="Aqu2.1.35533"/>
</dbReference>